<proteinExistence type="predicted"/>
<evidence type="ECO:0000313" key="1">
    <source>
        <dbReference type="EMBL" id="MEQ2257599.1"/>
    </source>
</evidence>
<dbReference type="EMBL" id="JAHRIQ010111598">
    <property type="protein sequence ID" value="MEQ2257599.1"/>
    <property type="molecule type" value="Genomic_DNA"/>
</dbReference>
<sequence length="99" mass="11343">MNLKKRHLFNGSRQYRSLCTFGKPEAMHHLPHSRNCGFPTSPQALSQFNAFMPKPATLGKVEEQETYFEELQRQSGLSPTLQWEAAVESYITLKNMANL</sequence>
<accession>A0ABV0VK18</accession>
<gene>
    <name evidence="1" type="ORF">ILYODFUR_036330</name>
</gene>
<organism evidence="1 2">
    <name type="scientific">Ilyodon furcidens</name>
    <name type="common">goldbreast splitfin</name>
    <dbReference type="NCBI Taxonomy" id="33524"/>
    <lineage>
        <taxon>Eukaryota</taxon>
        <taxon>Metazoa</taxon>
        <taxon>Chordata</taxon>
        <taxon>Craniata</taxon>
        <taxon>Vertebrata</taxon>
        <taxon>Euteleostomi</taxon>
        <taxon>Actinopterygii</taxon>
        <taxon>Neopterygii</taxon>
        <taxon>Teleostei</taxon>
        <taxon>Neoteleostei</taxon>
        <taxon>Acanthomorphata</taxon>
        <taxon>Ovalentaria</taxon>
        <taxon>Atherinomorphae</taxon>
        <taxon>Cyprinodontiformes</taxon>
        <taxon>Goodeidae</taxon>
        <taxon>Ilyodon</taxon>
    </lineage>
</organism>
<name>A0ABV0VK18_9TELE</name>
<evidence type="ECO:0000313" key="2">
    <source>
        <dbReference type="Proteomes" id="UP001482620"/>
    </source>
</evidence>
<protein>
    <submittedName>
        <fullName evidence="1">Uncharacterized protein</fullName>
    </submittedName>
</protein>
<comment type="caution">
    <text evidence="1">The sequence shown here is derived from an EMBL/GenBank/DDBJ whole genome shotgun (WGS) entry which is preliminary data.</text>
</comment>
<dbReference type="Proteomes" id="UP001482620">
    <property type="component" value="Unassembled WGS sequence"/>
</dbReference>
<reference evidence="1 2" key="1">
    <citation type="submission" date="2021-06" db="EMBL/GenBank/DDBJ databases">
        <authorList>
            <person name="Palmer J.M."/>
        </authorList>
    </citation>
    <scope>NUCLEOTIDE SEQUENCE [LARGE SCALE GENOMIC DNA]</scope>
    <source>
        <strain evidence="2">if_2019</strain>
        <tissue evidence="1">Muscle</tissue>
    </source>
</reference>
<keyword evidence="2" id="KW-1185">Reference proteome</keyword>